<dbReference type="InterPro" id="IPR014710">
    <property type="entry name" value="RmlC-like_jellyroll"/>
</dbReference>
<feature type="transmembrane region" description="Helical" evidence="1">
    <location>
        <begin position="171"/>
        <end position="191"/>
    </location>
</feature>
<feature type="domain" description="Cyclic nucleotide-binding" evidence="2">
    <location>
        <begin position="593"/>
        <end position="710"/>
    </location>
</feature>
<feature type="transmembrane region" description="Helical" evidence="1">
    <location>
        <begin position="254"/>
        <end position="276"/>
    </location>
</feature>
<dbReference type="SUPFAM" id="SSF51206">
    <property type="entry name" value="cAMP-binding domain-like"/>
    <property type="match status" value="1"/>
</dbReference>
<dbReference type="RefSeq" id="WP_187737897.1">
    <property type="nucleotide sequence ID" value="NZ_CP060790.1"/>
</dbReference>
<dbReference type="SMART" id="SM00100">
    <property type="entry name" value="cNMP"/>
    <property type="match status" value="1"/>
</dbReference>
<feature type="domain" description="STAS" evidence="3">
    <location>
        <begin position="465"/>
        <end position="569"/>
    </location>
</feature>
<dbReference type="Pfam" id="PF00027">
    <property type="entry name" value="cNMP_binding"/>
    <property type="match status" value="1"/>
</dbReference>
<dbReference type="InterPro" id="IPR000595">
    <property type="entry name" value="cNMP-bd_dom"/>
</dbReference>
<dbReference type="InterPro" id="IPR018490">
    <property type="entry name" value="cNMP-bd_dom_sf"/>
</dbReference>
<dbReference type="InterPro" id="IPR036513">
    <property type="entry name" value="STAS_dom_sf"/>
</dbReference>
<feature type="transmembrane region" description="Helical" evidence="1">
    <location>
        <begin position="296"/>
        <end position="319"/>
    </location>
</feature>
<dbReference type="Gene3D" id="2.60.120.10">
    <property type="entry name" value="Jelly Rolls"/>
    <property type="match status" value="1"/>
</dbReference>
<organism evidence="4 5">
    <name type="scientific">Paenacidovorax monticola</name>
    <dbReference type="NCBI Taxonomy" id="1926868"/>
    <lineage>
        <taxon>Bacteria</taxon>
        <taxon>Pseudomonadati</taxon>
        <taxon>Pseudomonadota</taxon>
        <taxon>Betaproteobacteria</taxon>
        <taxon>Burkholderiales</taxon>
        <taxon>Comamonadaceae</taxon>
        <taxon>Paenacidovorax</taxon>
    </lineage>
</organism>
<feature type="transmembrane region" description="Helical" evidence="1">
    <location>
        <begin position="44"/>
        <end position="62"/>
    </location>
</feature>
<evidence type="ECO:0000259" key="2">
    <source>
        <dbReference type="PROSITE" id="PS50042"/>
    </source>
</evidence>
<sequence length="727" mass="76604">MAPEHAQQHSLPSALASALEGCGMALPGSIAAIVWLAAKIGPSYTASLLWASLLGLAIVNFAGSFSRRPMVFSVRFFSASILAGIVDAFVLRMPSWGLADAPQARATLVASVCVVAALCQPMLYALRAERLARFIPAPVFAGFANATAVLIVLGQVPALEALVLQHGMRPSVLLLIVVACIAVAALVRGLWPRVPASLAGLVVASGLGVLLAVQGAQVPTVLAHGAQAGLHLPALDWAAWWAPQVATAAILRDVVLAGVLLGGAVFMNTALADALVSQAHERDAARPWQQYLQCAAQTGMAMLGALPVGGTSGATLGALRAGGLGPLALRLLALAVALFAFTGWVEWIPLAAVAALLLFEAWSLVDRPSLAPAMRWIGSGGKAHVGALEREDLVTWLLVVVVAGLSNMVVAVPVGIIAGLALFARRNGRAPVRDIQTGLVCRSNCARSRRATALLDTYGGFIRRVRLQGALFFGSANLLYDELCEALPGARFIVLDWESVVSVDSTIGRAVARFEQKARDQGVVVVHSAFASRRLLMGMDGEAVQVLSEEDGLDGVRYFEDADRALESLENRLLELPGGEAFPAGPLEEPSALLKGFDAAQRERVEQCFEQRSMTVGTVLFSEGEVSRELFVLRRGSVNVLVAQGRLRVASMRAGSTLGEMGFLDGTPRSATAVVAEDALVSVLRRAAVDDLVQSEPVLAHRLMENLGVELSARLRSTNLQLASSRV</sequence>
<dbReference type="InterPro" id="IPR052706">
    <property type="entry name" value="Membrane-Transporter-like"/>
</dbReference>
<feature type="transmembrane region" description="Helical" evidence="1">
    <location>
        <begin position="396"/>
        <end position="423"/>
    </location>
</feature>
<dbReference type="KEGG" id="amon:H9L24_09270"/>
<dbReference type="Gene3D" id="3.30.750.24">
    <property type="entry name" value="STAS domain"/>
    <property type="match status" value="1"/>
</dbReference>
<dbReference type="CDD" id="cd00038">
    <property type="entry name" value="CAP_ED"/>
    <property type="match status" value="1"/>
</dbReference>
<accession>A0A7H0HK51</accession>
<protein>
    <submittedName>
        <fullName evidence="4">SLC26A/SulP transporter family protein</fullName>
    </submittedName>
</protein>
<feature type="transmembrane region" description="Helical" evidence="1">
    <location>
        <begin position="74"/>
        <end position="94"/>
    </location>
</feature>
<dbReference type="CDD" id="cd07042">
    <property type="entry name" value="STAS_SulP_like_sulfate_transporter"/>
    <property type="match status" value="1"/>
</dbReference>
<keyword evidence="1" id="KW-0472">Membrane</keyword>
<dbReference type="Pfam" id="PF01740">
    <property type="entry name" value="STAS"/>
    <property type="match status" value="1"/>
</dbReference>
<feature type="transmembrane region" description="Helical" evidence="1">
    <location>
        <begin position="198"/>
        <end position="216"/>
    </location>
</feature>
<dbReference type="PANTHER" id="PTHR43310:SF1">
    <property type="entry name" value="SULFATE TRANSPORTER YBAR-RELATED"/>
    <property type="match status" value="1"/>
</dbReference>
<evidence type="ECO:0000256" key="1">
    <source>
        <dbReference type="SAM" id="Phobius"/>
    </source>
</evidence>
<reference evidence="4 5" key="1">
    <citation type="submission" date="2020-08" db="EMBL/GenBank/DDBJ databases">
        <title>Genome sequence of Acidovorax monticola KACC 19171T.</title>
        <authorList>
            <person name="Hyun D.-W."/>
            <person name="Bae J.-W."/>
        </authorList>
    </citation>
    <scope>NUCLEOTIDE SEQUENCE [LARGE SCALE GENOMIC DNA]</scope>
    <source>
        <strain evidence="4 5">KACC 19171</strain>
    </source>
</reference>
<dbReference type="AlphaFoldDB" id="A0A7H0HK51"/>
<feature type="transmembrane region" description="Helical" evidence="1">
    <location>
        <begin position="138"/>
        <end position="159"/>
    </location>
</feature>
<keyword evidence="1" id="KW-1133">Transmembrane helix</keyword>
<dbReference type="Proteomes" id="UP000516057">
    <property type="component" value="Chromosome"/>
</dbReference>
<dbReference type="PANTHER" id="PTHR43310">
    <property type="entry name" value="SULFATE TRANSPORTER YBAR-RELATED"/>
    <property type="match status" value="1"/>
</dbReference>
<feature type="transmembrane region" description="Helical" evidence="1">
    <location>
        <begin position="106"/>
        <end position="126"/>
    </location>
</feature>
<proteinExistence type="predicted"/>
<dbReference type="InterPro" id="IPR002645">
    <property type="entry name" value="STAS_dom"/>
</dbReference>
<name>A0A7H0HK51_9BURK</name>
<evidence type="ECO:0000259" key="3">
    <source>
        <dbReference type="PROSITE" id="PS50801"/>
    </source>
</evidence>
<evidence type="ECO:0000313" key="5">
    <source>
        <dbReference type="Proteomes" id="UP000516057"/>
    </source>
</evidence>
<dbReference type="PROSITE" id="PS50801">
    <property type="entry name" value="STAS"/>
    <property type="match status" value="1"/>
</dbReference>
<feature type="transmembrane region" description="Helical" evidence="1">
    <location>
        <begin position="331"/>
        <end position="359"/>
    </location>
</feature>
<keyword evidence="5" id="KW-1185">Reference proteome</keyword>
<dbReference type="PROSITE" id="PS50042">
    <property type="entry name" value="CNMP_BINDING_3"/>
    <property type="match status" value="1"/>
</dbReference>
<keyword evidence="1" id="KW-0812">Transmembrane</keyword>
<dbReference type="EMBL" id="CP060790">
    <property type="protein sequence ID" value="QNP60917.1"/>
    <property type="molecule type" value="Genomic_DNA"/>
</dbReference>
<gene>
    <name evidence="4" type="ORF">H9L24_09270</name>
</gene>
<dbReference type="SUPFAM" id="SSF52091">
    <property type="entry name" value="SpoIIaa-like"/>
    <property type="match status" value="1"/>
</dbReference>
<evidence type="ECO:0000313" key="4">
    <source>
        <dbReference type="EMBL" id="QNP60917.1"/>
    </source>
</evidence>
<feature type="transmembrane region" description="Helical" evidence="1">
    <location>
        <begin position="12"/>
        <end position="38"/>
    </location>
</feature>